<protein>
    <recommendedName>
        <fullName evidence="4">DUF502 domain-containing protein</fullName>
    </recommendedName>
</protein>
<evidence type="ECO:0000256" key="1">
    <source>
        <dbReference type="SAM" id="Phobius"/>
    </source>
</evidence>
<evidence type="ECO:0008006" key="4">
    <source>
        <dbReference type="Google" id="ProtNLM"/>
    </source>
</evidence>
<feature type="transmembrane region" description="Helical" evidence="1">
    <location>
        <begin position="54"/>
        <end position="78"/>
    </location>
</feature>
<evidence type="ECO:0000313" key="3">
    <source>
        <dbReference type="Proteomes" id="UP000247465"/>
    </source>
</evidence>
<organism evidence="2 3">
    <name type="scientific">Candidatus Moanibacter tarae</name>
    <dbReference type="NCBI Taxonomy" id="2200854"/>
    <lineage>
        <taxon>Bacteria</taxon>
        <taxon>Pseudomonadati</taxon>
        <taxon>Verrucomicrobiota</taxon>
        <taxon>Opitutia</taxon>
        <taxon>Puniceicoccales</taxon>
        <taxon>Puniceicoccales incertae sedis</taxon>
        <taxon>Candidatus Moanibacter</taxon>
    </lineage>
</organism>
<dbReference type="KEGG" id="mtar:DF168_00607"/>
<dbReference type="AlphaFoldDB" id="A0A2Z4AEM4"/>
<reference evidence="2 3" key="1">
    <citation type="submission" date="2018-06" db="EMBL/GenBank/DDBJ databases">
        <title>Draft Genome Sequence of a Novel Marine Bacterium Related to the Verrucomicrobia.</title>
        <authorList>
            <person name="Vosseberg J."/>
            <person name="Martijn J."/>
            <person name="Ettema T.J.G."/>
        </authorList>
    </citation>
    <scope>NUCLEOTIDE SEQUENCE [LARGE SCALE GENOMIC DNA]</scope>
    <source>
        <strain evidence="2">TARA_B100001123</strain>
    </source>
</reference>
<name>A0A2Z4AEM4_9BACT</name>
<accession>A0A2Z4AEM4</accession>
<dbReference type="EMBL" id="CP029803">
    <property type="protein sequence ID" value="AWT59418.1"/>
    <property type="molecule type" value="Genomic_DNA"/>
</dbReference>
<dbReference type="PANTHER" id="PTHR31876:SF26">
    <property type="entry name" value="PROTEIN LIKE COV 2"/>
    <property type="match status" value="1"/>
</dbReference>
<sequence>MRIKSFRNAFLSGLILLTPIAITVYVIKVLIEAIGAPTSKIFFFFAPPEVFDQAVLSITLNIFSTLFVIVLVTVLGWLSQYFLGRMVVRMAEVLLNNVPFVNRVYSTIKQIIETFSSEKRAVFQKVVLVEFPRRETQALGFMTGKGKGEVRIRAGKEIINVFLPTTPNPTSGFLIMVPTEDVIELQMSVADGMKFVISGGAVVPVYDSDTGKEREVPVTNPVEENTLEIEPIIPNQEDNAD</sequence>
<dbReference type="PANTHER" id="PTHR31876">
    <property type="entry name" value="COV-LIKE PROTEIN 1"/>
    <property type="match status" value="1"/>
</dbReference>
<dbReference type="Proteomes" id="UP000247465">
    <property type="component" value="Chromosome"/>
</dbReference>
<evidence type="ECO:0000313" key="2">
    <source>
        <dbReference type="EMBL" id="AWT59418.1"/>
    </source>
</evidence>
<keyword evidence="1" id="KW-1133">Transmembrane helix</keyword>
<gene>
    <name evidence="2" type="ORF">DF168_00607</name>
</gene>
<dbReference type="InterPro" id="IPR007462">
    <property type="entry name" value="COV1-like"/>
</dbReference>
<keyword evidence="1" id="KW-0812">Transmembrane</keyword>
<proteinExistence type="predicted"/>
<feature type="transmembrane region" description="Helical" evidence="1">
    <location>
        <begin position="9"/>
        <end position="34"/>
    </location>
</feature>
<keyword evidence="1" id="KW-0472">Membrane</keyword>
<dbReference type="Pfam" id="PF04367">
    <property type="entry name" value="DUF502"/>
    <property type="match status" value="1"/>
</dbReference>